<keyword evidence="6" id="KW-0539">Nucleus</keyword>
<evidence type="ECO:0000256" key="4">
    <source>
        <dbReference type="ARBA" id="ARBA00022574"/>
    </source>
</evidence>
<keyword evidence="5" id="KW-0677">Repeat</keyword>
<dbReference type="InterPro" id="IPR056550">
    <property type="entry name" value="NOL10_2nd"/>
</dbReference>
<feature type="domain" description="Nucleolar protein 10-like second" evidence="9">
    <location>
        <begin position="365"/>
        <end position="412"/>
    </location>
</feature>
<protein>
    <recommendedName>
        <fullName evidence="3">Nucleolar protein 10</fullName>
    </recommendedName>
</protein>
<organism evidence="11 12">
    <name type="scientific">Glossina brevipalpis</name>
    <dbReference type="NCBI Taxonomy" id="37001"/>
    <lineage>
        <taxon>Eukaryota</taxon>
        <taxon>Metazoa</taxon>
        <taxon>Ecdysozoa</taxon>
        <taxon>Arthropoda</taxon>
        <taxon>Hexapoda</taxon>
        <taxon>Insecta</taxon>
        <taxon>Pterygota</taxon>
        <taxon>Neoptera</taxon>
        <taxon>Endopterygota</taxon>
        <taxon>Diptera</taxon>
        <taxon>Brachycera</taxon>
        <taxon>Muscomorpha</taxon>
        <taxon>Hippoboscoidea</taxon>
        <taxon>Glossinidae</taxon>
        <taxon>Glossina</taxon>
    </lineage>
</organism>
<evidence type="ECO:0000313" key="12">
    <source>
        <dbReference type="Proteomes" id="UP000091820"/>
    </source>
</evidence>
<accession>A0A1A9WBW8</accession>
<keyword evidence="12" id="KW-1185">Reference proteome</keyword>
<reference evidence="11" key="2">
    <citation type="submission" date="2020-05" db="UniProtKB">
        <authorList>
            <consortium name="EnsemblMetazoa"/>
        </authorList>
    </citation>
    <scope>IDENTIFICATION</scope>
    <source>
        <strain evidence="11">IAEA</strain>
    </source>
</reference>
<dbReference type="SUPFAM" id="SSF50978">
    <property type="entry name" value="WD40 repeat-like"/>
    <property type="match status" value="1"/>
</dbReference>
<name>A0A1A9WBW8_9MUSC</name>
<dbReference type="GO" id="GO:0030686">
    <property type="term" value="C:90S preribosome"/>
    <property type="evidence" value="ECO:0007669"/>
    <property type="project" value="TreeGrafter"/>
</dbReference>
<dbReference type="STRING" id="37001.A0A1A9WBW8"/>
<comment type="subcellular location">
    <subcellularLocation>
        <location evidence="1">Nucleus</location>
        <location evidence="1">Nucleolus</location>
    </subcellularLocation>
</comment>
<dbReference type="SMART" id="SM00320">
    <property type="entry name" value="WD40"/>
    <property type="match status" value="3"/>
</dbReference>
<feature type="compositionally biased region" description="Acidic residues" evidence="7">
    <location>
        <begin position="533"/>
        <end position="546"/>
    </location>
</feature>
<proteinExistence type="inferred from homology"/>
<dbReference type="InterPro" id="IPR040382">
    <property type="entry name" value="NOL10/Enp2"/>
</dbReference>
<dbReference type="EnsemblMetazoa" id="GBRI013889-RA">
    <property type="protein sequence ID" value="GBRI013889-PA"/>
    <property type="gene ID" value="GBRI013889"/>
</dbReference>
<evidence type="ECO:0000259" key="8">
    <source>
        <dbReference type="Pfam" id="PF08159"/>
    </source>
</evidence>
<evidence type="ECO:0000259" key="10">
    <source>
        <dbReference type="Pfam" id="PF23098"/>
    </source>
</evidence>
<evidence type="ECO:0000313" key="11">
    <source>
        <dbReference type="EnsemblMetazoa" id="GBRI013889-PA"/>
    </source>
</evidence>
<dbReference type="Proteomes" id="UP000091820">
    <property type="component" value="Unassembled WGS sequence"/>
</dbReference>
<dbReference type="Gene3D" id="2.130.10.10">
    <property type="entry name" value="YVTN repeat-like/Quinoprotein amine dehydrogenase"/>
    <property type="match status" value="1"/>
</dbReference>
<evidence type="ECO:0000256" key="7">
    <source>
        <dbReference type="SAM" id="MobiDB-lite"/>
    </source>
</evidence>
<dbReference type="InterPro" id="IPR001680">
    <property type="entry name" value="WD40_rpt"/>
</dbReference>
<dbReference type="AlphaFoldDB" id="A0A1A9WBW8"/>
<dbReference type="InterPro" id="IPR056551">
    <property type="entry name" value="Beta-prop_NOL10_N"/>
</dbReference>
<feature type="domain" description="NUC153" evidence="8">
    <location>
        <begin position="478"/>
        <end position="504"/>
    </location>
</feature>
<sequence>MFINEVNEIKIYNLSAGKSVPEWLTDRRKRSQLVKKIDSRRQIELIQDFDMPGVCTSIRMSPDQQFILATGIYKPRVKCFEVCNLSIKFERCFDSEVTTFEIISDDYSKLIFLQCDRSLEIHSAAGRHYRWRIPRFGRDMKYHKPSCDLFIVGTSKEIYRLNLERGQFLQPYESDASVFNACDVSTEHGLFVAGSKEGTVEAWDPRCKTRCGTLDVAIKLPNVKEFPSISTLKFKNGLVMGVGTQSGHVLLYDIRSKEPFLIKDHLNKLPIKRLAFNANHNAVYSLDDAMLKIWDESTGKQIAYIEAGTTFNDFCTIPETGLLFLAQEDVKMLTYYVPAMGAAPKWCSFIDNLTQEIESEAVEQVYDDYQFVTQQELEALGIEHLIGSNLLKAYMHGYFVDVRLYNKAKAILDPFAFERFRKEKIRLEIENERKPRLQLAGKLPNVNQELALKIIEEQKNPSSSKSRDKKQLPNLLEDNRFKVMFENSDYAVDKNTEEYKMLAPALNRLEKSKLKEIKKHIEINRVAELQMEENEQHEEINNDEDLFSLNNDRESSDGEVASSDDEYNKEFTKDMKKAYKEIKKQKLQDEEKLEYLNDTEDHSCSYSKRKKKLKMISLQNAAEMNHVHRDMIKVSLQDRVSKEEEENAHIQLVGRSVGNRQMNFDMLKPLSKMAKQREQQMKVHREERNKLIRPIKSLKLKKVNYK</sequence>
<dbReference type="Pfam" id="PF23098">
    <property type="entry name" value="Beta-prop_NOL10_N"/>
    <property type="match status" value="1"/>
</dbReference>
<evidence type="ECO:0000256" key="6">
    <source>
        <dbReference type="ARBA" id="ARBA00023242"/>
    </source>
</evidence>
<evidence type="ECO:0000259" key="9">
    <source>
        <dbReference type="Pfam" id="PF23097"/>
    </source>
</evidence>
<dbReference type="GO" id="GO:0032040">
    <property type="term" value="C:small-subunit processome"/>
    <property type="evidence" value="ECO:0007669"/>
    <property type="project" value="TreeGrafter"/>
</dbReference>
<dbReference type="PANTHER" id="PTHR14927">
    <property type="entry name" value="NUCLEOLAR PROTEIN 10"/>
    <property type="match status" value="1"/>
</dbReference>
<feature type="domain" description="Nucleolar protein 10-like N-terminal" evidence="10">
    <location>
        <begin position="5"/>
        <end position="360"/>
    </location>
</feature>
<feature type="region of interest" description="Disordered" evidence="7">
    <location>
        <begin position="533"/>
        <end position="566"/>
    </location>
</feature>
<dbReference type="GO" id="GO:0000462">
    <property type="term" value="P:maturation of SSU-rRNA from tricistronic rRNA transcript (SSU-rRNA, 5.8S rRNA, LSU-rRNA)"/>
    <property type="evidence" value="ECO:0007669"/>
    <property type="project" value="TreeGrafter"/>
</dbReference>
<comment type="similarity">
    <text evidence="2">Belongs to the WD repeat NOL10/ENP2 family.</text>
</comment>
<evidence type="ECO:0000256" key="5">
    <source>
        <dbReference type="ARBA" id="ARBA00022737"/>
    </source>
</evidence>
<dbReference type="Pfam" id="PF08159">
    <property type="entry name" value="NUC153"/>
    <property type="match status" value="1"/>
</dbReference>
<dbReference type="PANTHER" id="PTHR14927:SF0">
    <property type="entry name" value="NUCLEOLAR PROTEIN 10"/>
    <property type="match status" value="1"/>
</dbReference>
<dbReference type="Pfam" id="PF23097">
    <property type="entry name" value="NOL10_2nd"/>
    <property type="match status" value="1"/>
</dbReference>
<evidence type="ECO:0000256" key="1">
    <source>
        <dbReference type="ARBA" id="ARBA00004604"/>
    </source>
</evidence>
<evidence type="ECO:0000256" key="2">
    <source>
        <dbReference type="ARBA" id="ARBA00005264"/>
    </source>
</evidence>
<reference evidence="12" key="1">
    <citation type="submission" date="2014-03" db="EMBL/GenBank/DDBJ databases">
        <authorList>
            <person name="Aksoy S."/>
            <person name="Warren W."/>
            <person name="Wilson R.K."/>
        </authorList>
    </citation>
    <scope>NUCLEOTIDE SEQUENCE [LARGE SCALE GENOMIC DNA]</scope>
    <source>
        <strain evidence="12">IAEA</strain>
    </source>
</reference>
<dbReference type="InterPro" id="IPR015943">
    <property type="entry name" value="WD40/YVTN_repeat-like_dom_sf"/>
</dbReference>
<keyword evidence="4" id="KW-0853">WD repeat</keyword>
<evidence type="ECO:0000256" key="3">
    <source>
        <dbReference type="ARBA" id="ARBA00015517"/>
    </source>
</evidence>
<dbReference type="InterPro" id="IPR012580">
    <property type="entry name" value="NUC153"/>
</dbReference>
<dbReference type="VEuPathDB" id="VectorBase:GBRI013889"/>
<dbReference type="InterPro" id="IPR036322">
    <property type="entry name" value="WD40_repeat_dom_sf"/>
</dbReference>